<sequence>MKCENLEILLSGYVDNQLSQEQKVYVEEAINSNDTLRQKVEELHNVKQQLSTLVAPLPTDCSWDNFNTDLWEKLDEKKPTGMSLVQKFLFVAALFVIVTVSLFLPNFYTTNTFSLEYTPLIGLPEKSEVEHEVVKVNASIPKYEVPINIRYLKEANLSQREIQFLSQKGFVVTKNRFGSFNEIYENNQRNSIPSYVTVDTAISGFSHILGRLRIDVEEKALYGRLASFTEVIGHKLINLHKKIAPQHEKASLRALAFIRVASILLDLKQQWPEEITSKINKQVQEELTLIYTGGNDYPVEIVNSPIFGYAMDYSRFKLLRKPKNKRLERYIIAHEWYARCLFRTADHYSKVAEQYLSETRSAMLLLIATIATDGMSIWEEIHYILTALYGQADDPHLLDYLKTARDVYGPTITLDVLSQKDKLLEFCKAISRTRLPKIRSELGLQSGLRIFSRRSIGCDFILQQLTYPYVGELHLPRVDPSLLDIAVIMGWHKAKYIAEDKGYYEYKGYKSTVRKYQDRLEKELQPVNYPWGKGGLISLAWMLNSLKIPEGKGAPIFSHSDEWQARKLTSVACGLLDLSFGQPVFTGKSTADFHGTIEPYPEFFNRMATKIEHFEEVLHHIGYPLQTGVAKELVHYKKMLKELAVISSKMLENKELSDKDYKKLCNFVLGWQGKYGSATIQDISTMYYRNSSNFDNHLYAGVGAVYEMWVAIPVNGKVQLARGGIFGYHEFQSMKKVSQEKWQQLSPRPGLASWISEYAY</sequence>
<reference evidence="3 4" key="1">
    <citation type="submission" date="2019-08" db="EMBL/GenBank/DDBJ databases">
        <title>Complete genome sequence of Candidatus Uab amorphum.</title>
        <authorList>
            <person name="Shiratori T."/>
            <person name="Suzuki S."/>
            <person name="Kakizawa Y."/>
            <person name="Ishida K."/>
        </authorList>
    </citation>
    <scope>NUCLEOTIDE SEQUENCE [LARGE SCALE GENOMIC DNA]</scope>
    <source>
        <strain evidence="3 4">SRT547</strain>
    </source>
</reference>
<dbReference type="Proteomes" id="UP000326354">
    <property type="component" value="Chromosome"/>
</dbReference>
<dbReference type="AlphaFoldDB" id="A0A5S9IIV5"/>
<dbReference type="SMART" id="SM01325">
    <property type="entry name" value="DUF3160"/>
    <property type="match status" value="1"/>
</dbReference>
<keyword evidence="1" id="KW-0175">Coiled coil</keyword>
<dbReference type="OrthoDB" id="353549at2"/>
<keyword evidence="4" id="KW-1185">Reference proteome</keyword>
<evidence type="ECO:0000256" key="2">
    <source>
        <dbReference type="SAM" id="Phobius"/>
    </source>
</evidence>
<evidence type="ECO:0008006" key="5">
    <source>
        <dbReference type="Google" id="ProtNLM"/>
    </source>
</evidence>
<evidence type="ECO:0000313" key="4">
    <source>
        <dbReference type="Proteomes" id="UP000326354"/>
    </source>
</evidence>
<keyword evidence="2" id="KW-0812">Transmembrane</keyword>
<dbReference type="RefSeq" id="WP_151966444.1">
    <property type="nucleotide sequence ID" value="NZ_AP019860.1"/>
</dbReference>
<accession>A0A5S9IIV5</accession>
<name>A0A5S9IIV5_UABAM</name>
<gene>
    <name evidence="3" type="ORF">UABAM_00535</name>
</gene>
<dbReference type="Pfam" id="PF11369">
    <property type="entry name" value="DUF3160"/>
    <property type="match status" value="1"/>
</dbReference>
<feature type="transmembrane region" description="Helical" evidence="2">
    <location>
        <begin position="88"/>
        <end position="108"/>
    </location>
</feature>
<evidence type="ECO:0000256" key="1">
    <source>
        <dbReference type="SAM" id="Coils"/>
    </source>
</evidence>
<dbReference type="InterPro" id="IPR022601">
    <property type="entry name" value="DUF3160"/>
</dbReference>
<dbReference type="EMBL" id="AP019860">
    <property type="protein sequence ID" value="BBM82192.1"/>
    <property type="molecule type" value="Genomic_DNA"/>
</dbReference>
<proteinExistence type="predicted"/>
<organism evidence="3 4">
    <name type="scientific">Uabimicrobium amorphum</name>
    <dbReference type="NCBI Taxonomy" id="2596890"/>
    <lineage>
        <taxon>Bacteria</taxon>
        <taxon>Pseudomonadati</taxon>
        <taxon>Planctomycetota</taxon>
        <taxon>Candidatus Uabimicrobiia</taxon>
        <taxon>Candidatus Uabimicrobiales</taxon>
        <taxon>Candidatus Uabimicrobiaceae</taxon>
        <taxon>Candidatus Uabimicrobium</taxon>
    </lineage>
</organism>
<keyword evidence="2" id="KW-1133">Transmembrane helix</keyword>
<dbReference type="KEGG" id="uam:UABAM_00535"/>
<evidence type="ECO:0000313" key="3">
    <source>
        <dbReference type="EMBL" id="BBM82192.1"/>
    </source>
</evidence>
<protein>
    <recommendedName>
        <fullName evidence="5">DUF3160 domain-containing protein</fullName>
    </recommendedName>
</protein>
<feature type="coiled-coil region" evidence="1">
    <location>
        <begin position="26"/>
        <end position="53"/>
    </location>
</feature>
<keyword evidence="2" id="KW-0472">Membrane</keyword>